<dbReference type="EMBL" id="SDMP01000004">
    <property type="protein sequence ID" value="RYR60281.1"/>
    <property type="molecule type" value="Genomic_DNA"/>
</dbReference>
<dbReference type="SMART" id="SM00320">
    <property type="entry name" value="WD40"/>
    <property type="match status" value="5"/>
</dbReference>
<dbReference type="SUPFAM" id="SSF56176">
    <property type="entry name" value="FAD-binding/transporter-associated domain-like"/>
    <property type="match status" value="1"/>
</dbReference>
<dbReference type="PANTHER" id="PTHR45589">
    <property type="entry name" value="WD REPEAT DOMAIN 62, ISOFORM G"/>
    <property type="match status" value="1"/>
</dbReference>
<gene>
    <name evidence="1" type="ORF">Ahy_A04g017356</name>
</gene>
<sequence>MTASLLAETLSLSPLRVIASYSRLTCSTLHSDRRHLLFAIACTDRRCAALTIVGVRPSPSSLRRSHHHHLRASHHRLRWFVNCDSNVSFSSDAKLIITAGEKHLKFWVLGSSRSTQINGTKGRSASIVIHEKPTNLAIHKGSSCIYIASSVWINSSYDNCKQAGDCLPIYALTNSGILYLVHSSLSLKKSVTLKVQKAFALSTSGKLVACACNNGAVQLFTPMSLEYLGNILYSEETAIEQDFQKLLALPDAVACQFSGLEKLAVIYGDHSLYIWDIHDVNQPARCFVLVSHSSCIWDIKNLCCENIHDPSLACTARVSAGTFERDAVKANLSKSGFRSLAVSSDGKHLAAGDCRGNLHIYNLQTSDYTCFQGAHDAEILTLSFSQDMYDDIAKNSYSKRKGDLITCSKQKNSELFHTVLGGLGQFGVITRARISLHPAPTKVEFNKEILI</sequence>
<dbReference type="InterPro" id="IPR036318">
    <property type="entry name" value="FAD-bd_PCMH-like_sf"/>
</dbReference>
<dbReference type="Gene3D" id="2.130.10.10">
    <property type="entry name" value="YVTN repeat-like/Quinoprotein amine dehydrogenase"/>
    <property type="match status" value="2"/>
</dbReference>
<name>A0A445DAT9_ARAHY</name>
<dbReference type="InterPro" id="IPR036322">
    <property type="entry name" value="WD40_repeat_dom_sf"/>
</dbReference>
<dbReference type="InterPro" id="IPR015943">
    <property type="entry name" value="WD40/YVTN_repeat-like_dom_sf"/>
</dbReference>
<comment type="caution">
    <text evidence="1">The sequence shown here is derived from an EMBL/GenBank/DDBJ whole genome shotgun (WGS) entry which is preliminary data.</text>
</comment>
<evidence type="ECO:0000313" key="2">
    <source>
        <dbReference type="Proteomes" id="UP000289738"/>
    </source>
</evidence>
<dbReference type="SUPFAM" id="SSF50978">
    <property type="entry name" value="WD40 repeat-like"/>
    <property type="match status" value="1"/>
</dbReference>
<organism evidence="1 2">
    <name type="scientific">Arachis hypogaea</name>
    <name type="common">Peanut</name>
    <dbReference type="NCBI Taxonomy" id="3818"/>
    <lineage>
        <taxon>Eukaryota</taxon>
        <taxon>Viridiplantae</taxon>
        <taxon>Streptophyta</taxon>
        <taxon>Embryophyta</taxon>
        <taxon>Tracheophyta</taxon>
        <taxon>Spermatophyta</taxon>
        <taxon>Magnoliopsida</taxon>
        <taxon>eudicotyledons</taxon>
        <taxon>Gunneridae</taxon>
        <taxon>Pentapetalae</taxon>
        <taxon>rosids</taxon>
        <taxon>fabids</taxon>
        <taxon>Fabales</taxon>
        <taxon>Fabaceae</taxon>
        <taxon>Papilionoideae</taxon>
        <taxon>50 kb inversion clade</taxon>
        <taxon>dalbergioids sensu lato</taxon>
        <taxon>Dalbergieae</taxon>
        <taxon>Pterocarpus clade</taxon>
        <taxon>Arachis</taxon>
    </lineage>
</organism>
<dbReference type="GO" id="GO:0050660">
    <property type="term" value="F:flavin adenine dinucleotide binding"/>
    <property type="evidence" value="ECO:0007669"/>
    <property type="project" value="InterPro"/>
</dbReference>
<dbReference type="InterPro" id="IPR001680">
    <property type="entry name" value="WD40_rpt"/>
</dbReference>
<proteinExistence type="predicted"/>
<dbReference type="InterPro" id="IPR016169">
    <property type="entry name" value="FAD-bd_PCMH_sub2"/>
</dbReference>
<accession>A0A445DAT9</accession>
<protein>
    <submittedName>
        <fullName evidence="1">Uncharacterized protein</fullName>
    </submittedName>
</protein>
<dbReference type="PANTHER" id="PTHR45589:SF1">
    <property type="entry name" value="WD REPEAT DOMAIN 62, ISOFORM G"/>
    <property type="match status" value="1"/>
</dbReference>
<evidence type="ECO:0000313" key="1">
    <source>
        <dbReference type="EMBL" id="RYR60281.1"/>
    </source>
</evidence>
<dbReference type="InterPro" id="IPR052779">
    <property type="entry name" value="WDR62"/>
</dbReference>
<dbReference type="Gene3D" id="3.30.465.10">
    <property type="match status" value="1"/>
</dbReference>
<keyword evidence="2" id="KW-1185">Reference proteome</keyword>
<reference evidence="1 2" key="1">
    <citation type="submission" date="2019-01" db="EMBL/GenBank/DDBJ databases">
        <title>Sequencing of cultivated peanut Arachis hypogaea provides insights into genome evolution and oil improvement.</title>
        <authorList>
            <person name="Chen X."/>
        </authorList>
    </citation>
    <scope>NUCLEOTIDE SEQUENCE [LARGE SCALE GENOMIC DNA]</scope>
    <source>
        <strain evidence="2">cv. Fuhuasheng</strain>
        <tissue evidence="1">Leaves</tissue>
    </source>
</reference>
<dbReference type="Proteomes" id="UP000289738">
    <property type="component" value="Chromosome A04"/>
</dbReference>
<dbReference type="AlphaFoldDB" id="A0A445DAT9"/>